<dbReference type="SMART" id="SM00248">
    <property type="entry name" value="ANK"/>
    <property type="match status" value="3"/>
</dbReference>
<sequence length="564" mass="63337">MESNIEARNADVARYRPLYRSIREKNWKAVEDFVNKDPDALNDDITESGQNIFHLLCPFDEAIWLIEKFVSKVLPESLERVNIHGCTALITAAVSGNTKAAKVLVEKNDKLLTLKLEESDSIPVHALKESDHLLPIHAAAYCSRKETVEYLISETAKVKDLTGKSGAKLLKILIKSNLFGTALYLLKQYPELAHDDRNRYWRSIFDRLARNPLIFASGTRLGFWQSFIYHCIPLQEEKNPYPDLPKRGGGDIEKQTDKFGSCFAESEHFGFLQQIIATFAPSIKHIHDKKQMHTQTLEIVRMMIGDYSNWNYVKAIKFLKKPALIAASMGIYEVVNEILKAYNISVSFEDHLGNTMLSLAVLNRQEKVFNLLYQVCDPMVRDQITIGKNGFGLTILHIAGILAPSSEVPGAALQMQHELQWVEDLFHPSLQGKHDAVGKTPRELFSETQNALVEKGEKRMKDTATSCSLVAALIITVVFTAAFTVLGGMDSQGRPIFLDELSFKIFAIAVALALFSSTASVQMFLGILTSRYSEDDFLFSLPKKLITGLMSLFFSIARMMVAFA</sequence>
<feature type="transmembrane region" description="Helical" evidence="1">
    <location>
        <begin position="545"/>
        <end position="563"/>
    </location>
</feature>
<keyword evidence="1" id="KW-0472">Membrane</keyword>
<feature type="transmembrane region" description="Helical" evidence="1">
    <location>
        <begin position="501"/>
        <end position="525"/>
    </location>
</feature>
<dbReference type="InterPro" id="IPR026961">
    <property type="entry name" value="PGG_dom"/>
</dbReference>
<evidence type="ECO:0000256" key="1">
    <source>
        <dbReference type="SAM" id="Phobius"/>
    </source>
</evidence>
<gene>
    <name evidence="3" type="ORF">Ddye_012170</name>
</gene>
<accession>A0AAE0CIA5</accession>
<name>A0AAE0CIA5_9ROSI</name>
<evidence type="ECO:0000259" key="2">
    <source>
        <dbReference type="Pfam" id="PF13962"/>
    </source>
</evidence>
<dbReference type="Pfam" id="PF13962">
    <property type="entry name" value="PGG"/>
    <property type="match status" value="1"/>
</dbReference>
<dbReference type="SUPFAM" id="SSF48403">
    <property type="entry name" value="Ankyrin repeat"/>
    <property type="match status" value="1"/>
</dbReference>
<dbReference type="AlphaFoldDB" id="A0AAE0CIA5"/>
<dbReference type="EMBL" id="JANJYI010000004">
    <property type="protein sequence ID" value="KAK2652314.1"/>
    <property type="molecule type" value="Genomic_DNA"/>
</dbReference>
<proteinExistence type="predicted"/>
<protein>
    <recommendedName>
        <fullName evidence="2">PGG domain-containing protein</fullName>
    </recommendedName>
</protein>
<reference evidence="3" key="1">
    <citation type="journal article" date="2023" name="Plant J.">
        <title>Genome sequences and population genomics provide insights into the demographic history, inbreeding, and mutation load of two 'living fossil' tree species of Dipteronia.</title>
        <authorList>
            <person name="Feng Y."/>
            <person name="Comes H.P."/>
            <person name="Chen J."/>
            <person name="Zhu S."/>
            <person name="Lu R."/>
            <person name="Zhang X."/>
            <person name="Li P."/>
            <person name="Qiu J."/>
            <person name="Olsen K.M."/>
            <person name="Qiu Y."/>
        </authorList>
    </citation>
    <scope>NUCLEOTIDE SEQUENCE</scope>
    <source>
        <strain evidence="3">KIB01</strain>
    </source>
</reference>
<feature type="domain" description="PGG" evidence="2">
    <location>
        <begin position="458"/>
        <end position="564"/>
    </location>
</feature>
<comment type="caution">
    <text evidence="3">The sequence shown here is derived from an EMBL/GenBank/DDBJ whole genome shotgun (WGS) entry which is preliminary data.</text>
</comment>
<dbReference type="GO" id="GO:0016020">
    <property type="term" value="C:membrane"/>
    <property type="evidence" value="ECO:0007669"/>
    <property type="project" value="TreeGrafter"/>
</dbReference>
<evidence type="ECO:0000313" key="3">
    <source>
        <dbReference type="EMBL" id="KAK2652314.1"/>
    </source>
</evidence>
<keyword evidence="1" id="KW-0812">Transmembrane</keyword>
<dbReference type="InterPro" id="IPR002110">
    <property type="entry name" value="Ankyrin_rpt"/>
</dbReference>
<dbReference type="PANTHER" id="PTHR24177:SF365">
    <property type="entry name" value="ANKYRIN REPEAT-CONTAINING PROTEIN NPR4-LIKE ISOFORM X1"/>
    <property type="match status" value="1"/>
</dbReference>
<keyword evidence="4" id="KW-1185">Reference proteome</keyword>
<organism evidence="3 4">
    <name type="scientific">Dipteronia dyeriana</name>
    <dbReference type="NCBI Taxonomy" id="168575"/>
    <lineage>
        <taxon>Eukaryota</taxon>
        <taxon>Viridiplantae</taxon>
        <taxon>Streptophyta</taxon>
        <taxon>Embryophyta</taxon>
        <taxon>Tracheophyta</taxon>
        <taxon>Spermatophyta</taxon>
        <taxon>Magnoliopsida</taxon>
        <taxon>eudicotyledons</taxon>
        <taxon>Gunneridae</taxon>
        <taxon>Pentapetalae</taxon>
        <taxon>rosids</taxon>
        <taxon>malvids</taxon>
        <taxon>Sapindales</taxon>
        <taxon>Sapindaceae</taxon>
        <taxon>Hippocastanoideae</taxon>
        <taxon>Acereae</taxon>
        <taxon>Dipteronia</taxon>
    </lineage>
</organism>
<keyword evidence="1" id="KW-1133">Transmembrane helix</keyword>
<dbReference type="InterPro" id="IPR036770">
    <property type="entry name" value="Ankyrin_rpt-contain_sf"/>
</dbReference>
<evidence type="ECO:0000313" key="4">
    <source>
        <dbReference type="Proteomes" id="UP001280121"/>
    </source>
</evidence>
<dbReference type="Gene3D" id="1.25.40.20">
    <property type="entry name" value="Ankyrin repeat-containing domain"/>
    <property type="match status" value="2"/>
</dbReference>
<feature type="transmembrane region" description="Helical" evidence="1">
    <location>
        <begin position="469"/>
        <end position="489"/>
    </location>
</feature>
<dbReference type="PANTHER" id="PTHR24177">
    <property type="entry name" value="CASKIN"/>
    <property type="match status" value="1"/>
</dbReference>
<dbReference type="Proteomes" id="UP001280121">
    <property type="component" value="Unassembled WGS sequence"/>
</dbReference>